<dbReference type="PROSITE" id="PS51775">
    <property type="entry name" value="GTD_BINDING"/>
    <property type="match status" value="1"/>
</dbReference>
<organism evidence="7">
    <name type="scientific">Picea sitchensis</name>
    <name type="common">Sitka spruce</name>
    <name type="synonym">Pinus sitchensis</name>
    <dbReference type="NCBI Taxonomy" id="3332"/>
    <lineage>
        <taxon>Eukaryota</taxon>
        <taxon>Viridiplantae</taxon>
        <taxon>Streptophyta</taxon>
        <taxon>Embryophyta</taxon>
        <taxon>Tracheophyta</taxon>
        <taxon>Spermatophyta</taxon>
        <taxon>Pinopsida</taxon>
        <taxon>Pinidae</taxon>
        <taxon>Conifers I</taxon>
        <taxon>Pinales</taxon>
        <taxon>Pinaceae</taxon>
        <taxon>Picea</taxon>
    </lineage>
</organism>
<dbReference type="GO" id="GO:0080115">
    <property type="term" value="F:myosin XI tail binding"/>
    <property type="evidence" value="ECO:0007669"/>
    <property type="project" value="UniProtKB-ARBA"/>
</dbReference>
<comment type="subcellular location">
    <subcellularLocation>
        <location evidence="1">Membrane</location>
    </subcellularLocation>
</comment>
<feature type="domain" description="GTD-binding" evidence="6">
    <location>
        <begin position="29"/>
        <end position="135"/>
    </location>
</feature>
<dbReference type="AlphaFoldDB" id="A9NQ44"/>
<dbReference type="PANTHER" id="PTHR31422">
    <property type="entry name" value="BNAANNG28530D PROTEIN"/>
    <property type="match status" value="1"/>
</dbReference>
<dbReference type="GO" id="GO:0016020">
    <property type="term" value="C:membrane"/>
    <property type="evidence" value="ECO:0007669"/>
    <property type="project" value="UniProtKB-SubCell"/>
</dbReference>
<evidence type="ECO:0000256" key="2">
    <source>
        <dbReference type="ARBA" id="ARBA00022692"/>
    </source>
</evidence>
<evidence type="ECO:0000256" key="4">
    <source>
        <dbReference type="ARBA" id="ARBA00023136"/>
    </source>
</evidence>
<sequence>MAGETDIITAVLQLAVSFLLLIRAVISFITSKLERCQSCQCHHRELELEEELDKERSAAATAAQEAMAMIARLQKEKASLKMESRQYRITAEQKHFYDLQAINFLKEIVTKLQRDNLSHQQLSFSFPNAQDEEQRLLAKVCLSA</sequence>
<dbReference type="EMBL" id="EF083407">
    <property type="protein sequence ID" value="ABK22755.1"/>
    <property type="molecule type" value="mRNA"/>
</dbReference>
<dbReference type="InterPro" id="IPR007656">
    <property type="entry name" value="GTD-bd"/>
</dbReference>
<proteinExistence type="evidence at transcript level"/>
<keyword evidence="2" id="KW-0812">Transmembrane</keyword>
<evidence type="ECO:0000256" key="3">
    <source>
        <dbReference type="ARBA" id="ARBA00022989"/>
    </source>
</evidence>
<keyword evidence="4" id="KW-0472">Membrane</keyword>
<accession>A9NQ44</accession>
<dbReference type="Pfam" id="PF04576">
    <property type="entry name" value="Zein-binding"/>
    <property type="match status" value="1"/>
</dbReference>
<protein>
    <recommendedName>
        <fullName evidence="6">GTD-binding domain-containing protein</fullName>
    </recommendedName>
</protein>
<evidence type="ECO:0000313" key="7">
    <source>
        <dbReference type="EMBL" id="ABK22755.1"/>
    </source>
</evidence>
<evidence type="ECO:0000259" key="6">
    <source>
        <dbReference type="PROSITE" id="PS51775"/>
    </source>
</evidence>
<reference evidence="7" key="1">
    <citation type="journal article" date="2008" name="BMC Genomics">
        <title>A conifer genomics resource of 200,000 spruce (Picea spp.) ESTs and 6,464 high-quality, sequence-finished full-length cDNAs for Sitka spruce (Picea sitchensis).</title>
        <authorList>
            <person name="Ralph S.G."/>
            <person name="Chun H.J."/>
            <person name="Kolosova N."/>
            <person name="Cooper D."/>
            <person name="Oddy C."/>
            <person name="Ritland C.E."/>
            <person name="Kirkpatrick R."/>
            <person name="Moore R."/>
            <person name="Barber S."/>
            <person name="Holt R.A."/>
            <person name="Jones S.J."/>
            <person name="Marra M.A."/>
            <person name="Douglas C.J."/>
            <person name="Ritland K."/>
            <person name="Bohlmann J."/>
        </authorList>
    </citation>
    <scope>NUCLEOTIDE SEQUENCE</scope>
    <source>
        <tissue evidence="7">Bark</tissue>
    </source>
</reference>
<name>A9NQ44_PICSI</name>
<dbReference type="OMA" id="CHHRELE"/>
<keyword evidence="3" id="KW-1133">Transmembrane helix</keyword>
<evidence type="ECO:0000256" key="5">
    <source>
        <dbReference type="SAM" id="Coils"/>
    </source>
</evidence>
<evidence type="ECO:0000256" key="1">
    <source>
        <dbReference type="ARBA" id="ARBA00004370"/>
    </source>
</evidence>
<dbReference type="PANTHER" id="PTHR31422:SF3">
    <property type="entry name" value="GTD-BINDING DOMAIN-CONTAINING PROTEIN"/>
    <property type="match status" value="1"/>
</dbReference>
<feature type="coiled-coil region" evidence="5">
    <location>
        <begin position="45"/>
        <end position="90"/>
    </location>
</feature>
<keyword evidence="5" id="KW-0175">Coiled coil</keyword>